<feature type="active site" evidence="1">
    <location>
        <position position="18"/>
    </location>
</feature>
<dbReference type="PANTHER" id="PTHR47268:SF4">
    <property type="entry name" value="ACYLPHOSPHATASE"/>
    <property type="match status" value="1"/>
</dbReference>
<dbReference type="InterPro" id="IPR001792">
    <property type="entry name" value="Acylphosphatase-like_dom"/>
</dbReference>
<dbReference type="Proteomes" id="UP000616143">
    <property type="component" value="Unassembled WGS sequence"/>
</dbReference>
<keyword evidence="1" id="KW-0378">Hydrolase</keyword>
<reference evidence="5" key="1">
    <citation type="journal article" date="2014" name="Int. J. Syst. Evol. Microbiol.">
        <title>Complete genome sequence of Corynebacterium casei LMG S-19264T (=DSM 44701T), isolated from a smear-ripened cheese.</title>
        <authorList>
            <consortium name="US DOE Joint Genome Institute (JGI-PGF)"/>
            <person name="Walter F."/>
            <person name="Albersmeier A."/>
            <person name="Kalinowski J."/>
            <person name="Ruckert C."/>
        </authorList>
    </citation>
    <scope>NUCLEOTIDE SEQUENCE</scope>
    <source>
        <strain evidence="5">JCM 31740</strain>
    </source>
</reference>
<comment type="similarity">
    <text evidence="2">Belongs to the acylphosphatase family.</text>
</comment>
<dbReference type="EMBL" id="AP018553">
    <property type="protein sequence ID" value="BBD72254.1"/>
    <property type="molecule type" value="Genomic_DNA"/>
</dbReference>
<dbReference type="EC" id="3.6.1.7" evidence="1"/>
<dbReference type="RefSeq" id="WP_126449606.1">
    <property type="nucleotide sequence ID" value="NZ_AP018553.1"/>
</dbReference>
<reference evidence="4" key="3">
    <citation type="journal article" date="2019" name="BMC Res. Notes">
        <title>Complete genome sequence of the Sulfodiicoccus acidiphilus strain HS-1T, the first crenarchaeon that lacks polB3, isolated from an acidic hot spring in Ohwaku-dani, Hakone, Japan.</title>
        <authorList>
            <person name="Sakai H.D."/>
            <person name="Kurosawa N."/>
        </authorList>
    </citation>
    <scope>NUCLEOTIDE SEQUENCE</scope>
    <source>
        <strain evidence="4">HS-1</strain>
    </source>
</reference>
<dbReference type="GO" id="GO:0003998">
    <property type="term" value="F:acylphosphatase activity"/>
    <property type="evidence" value="ECO:0007669"/>
    <property type="project" value="UniProtKB-EC"/>
</dbReference>
<dbReference type="AlphaFoldDB" id="A0A348B252"/>
<dbReference type="Gene3D" id="3.30.70.100">
    <property type="match status" value="1"/>
</dbReference>
<dbReference type="GeneID" id="38666148"/>
<evidence type="ECO:0000256" key="2">
    <source>
        <dbReference type="RuleBase" id="RU004168"/>
    </source>
</evidence>
<dbReference type="InterPro" id="IPR036046">
    <property type="entry name" value="Acylphosphatase-like_dom_sf"/>
</dbReference>
<dbReference type="EMBL" id="BMQS01000004">
    <property type="protein sequence ID" value="GGT90755.1"/>
    <property type="molecule type" value="Genomic_DNA"/>
</dbReference>
<dbReference type="KEGG" id="sacd:HS1genome_0643"/>
<dbReference type="PANTHER" id="PTHR47268">
    <property type="entry name" value="ACYLPHOSPHATASE"/>
    <property type="match status" value="1"/>
</dbReference>
<dbReference type="Proteomes" id="UP000276741">
    <property type="component" value="Chromosome"/>
</dbReference>
<feature type="domain" description="Acylphosphatase-like" evidence="3">
    <location>
        <begin position="3"/>
        <end position="84"/>
    </location>
</feature>
<evidence type="ECO:0000313" key="5">
    <source>
        <dbReference type="EMBL" id="GGT90755.1"/>
    </source>
</evidence>
<reference evidence="6" key="2">
    <citation type="submission" date="2018-04" db="EMBL/GenBank/DDBJ databases">
        <title>Complete genome sequence of Sulfodiicoccus acidiphilus strain HS-1.</title>
        <authorList>
            <person name="Sakai H.D."/>
            <person name="Kurosawa N."/>
        </authorList>
    </citation>
    <scope>NUCLEOTIDE SEQUENCE [LARGE SCALE GENOMIC DNA]</scope>
    <source>
        <strain evidence="6">HS-1</strain>
    </source>
</reference>
<dbReference type="InterPro" id="IPR020456">
    <property type="entry name" value="Acylphosphatase"/>
</dbReference>
<proteinExistence type="inferred from homology"/>
<evidence type="ECO:0000313" key="4">
    <source>
        <dbReference type="EMBL" id="BBD72254.1"/>
    </source>
</evidence>
<keyword evidence="6" id="KW-1185">Reference proteome</keyword>
<evidence type="ECO:0000313" key="6">
    <source>
        <dbReference type="Proteomes" id="UP000276741"/>
    </source>
</evidence>
<reference evidence="5" key="4">
    <citation type="submission" date="2020-09" db="EMBL/GenBank/DDBJ databases">
        <authorList>
            <person name="Sun Q."/>
            <person name="Ohkuma M."/>
        </authorList>
    </citation>
    <scope>NUCLEOTIDE SEQUENCE</scope>
    <source>
        <strain evidence="5">JCM 31740</strain>
    </source>
</reference>
<name>A0A348B252_9CREN</name>
<organism evidence="4 6">
    <name type="scientific">Sulfodiicoccus acidiphilus</name>
    <dbReference type="NCBI Taxonomy" id="1670455"/>
    <lineage>
        <taxon>Archaea</taxon>
        <taxon>Thermoproteota</taxon>
        <taxon>Thermoprotei</taxon>
        <taxon>Sulfolobales</taxon>
        <taxon>Sulfolobaceae</taxon>
        <taxon>Sulfodiicoccus</taxon>
    </lineage>
</organism>
<accession>A0A348B252</accession>
<dbReference type="PROSITE" id="PS51160">
    <property type="entry name" value="ACYLPHOSPHATASE_3"/>
    <property type="match status" value="1"/>
</dbReference>
<dbReference type="Pfam" id="PF00708">
    <property type="entry name" value="Acylphosphatase"/>
    <property type="match status" value="1"/>
</dbReference>
<protein>
    <recommendedName>
        <fullName evidence="1">acylphosphatase</fullName>
        <ecNumber evidence="1">3.6.1.7</ecNumber>
    </recommendedName>
</protein>
<dbReference type="SUPFAM" id="SSF54975">
    <property type="entry name" value="Acylphosphatase/BLUF domain-like"/>
    <property type="match status" value="1"/>
</dbReference>
<sequence length="90" mass="10110">MRAKRVVLKGEVQGIGFRAWLARRARALGLLGYVENVGKDVVIVASGNVEPLIDAARRYEYASVREVEVEDLEVRSLPPFTVKFSEYELS</sequence>
<evidence type="ECO:0000256" key="1">
    <source>
        <dbReference type="PROSITE-ProRule" id="PRU00520"/>
    </source>
</evidence>
<feature type="active site" evidence="1">
    <location>
        <position position="36"/>
    </location>
</feature>
<evidence type="ECO:0000259" key="3">
    <source>
        <dbReference type="PROSITE" id="PS51160"/>
    </source>
</evidence>
<comment type="catalytic activity">
    <reaction evidence="1">
        <text>an acyl phosphate + H2O = a carboxylate + phosphate + H(+)</text>
        <dbReference type="Rhea" id="RHEA:14965"/>
        <dbReference type="ChEBI" id="CHEBI:15377"/>
        <dbReference type="ChEBI" id="CHEBI:15378"/>
        <dbReference type="ChEBI" id="CHEBI:29067"/>
        <dbReference type="ChEBI" id="CHEBI:43474"/>
        <dbReference type="ChEBI" id="CHEBI:59918"/>
        <dbReference type="EC" id="3.6.1.7"/>
    </reaction>
</comment>
<gene>
    <name evidence="5" type="ORF">GCM10007116_05770</name>
    <name evidence="4" type="ORF">HS1genome_0643</name>
</gene>